<comment type="caution">
    <text evidence="2">The sequence shown here is derived from an EMBL/GenBank/DDBJ whole genome shotgun (WGS) entry which is preliminary data.</text>
</comment>
<accession>A0A5B7H235</accession>
<sequence>MIATTIKTAITTTTTTTTTNDTKKKKKTFTPSLHFHKPFCSGSARRPPLQRAWRGGRDGDTRETGGRWNFVTRTSYPDKFKTHQLERLRGPGPARRRTKSQLASPSGIPGVSVRAPNLHPPQTAENLRPFIISSGWAVFEALRELQRAYRRNIFVSTVMTQTRPPQCLASCSRRRKWLSEGGVAWD</sequence>
<dbReference type="EMBL" id="VSRR010021151">
    <property type="protein sequence ID" value="MPC63695.1"/>
    <property type="molecule type" value="Genomic_DNA"/>
</dbReference>
<keyword evidence="3" id="KW-1185">Reference proteome</keyword>
<evidence type="ECO:0000313" key="2">
    <source>
        <dbReference type="EMBL" id="MPC63695.1"/>
    </source>
</evidence>
<evidence type="ECO:0000313" key="3">
    <source>
        <dbReference type="Proteomes" id="UP000324222"/>
    </source>
</evidence>
<dbReference type="Proteomes" id="UP000324222">
    <property type="component" value="Unassembled WGS sequence"/>
</dbReference>
<protein>
    <submittedName>
        <fullName evidence="2">Uncharacterized protein</fullName>
    </submittedName>
</protein>
<evidence type="ECO:0000256" key="1">
    <source>
        <dbReference type="SAM" id="MobiDB-lite"/>
    </source>
</evidence>
<feature type="compositionally biased region" description="Basic and acidic residues" evidence="1">
    <location>
        <begin position="55"/>
        <end position="65"/>
    </location>
</feature>
<dbReference type="AlphaFoldDB" id="A0A5B7H235"/>
<proteinExistence type="predicted"/>
<feature type="region of interest" description="Disordered" evidence="1">
    <location>
        <begin position="85"/>
        <end position="120"/>
    </location>
</feature>
<feature type="region of interest" description="Disordered" evidence="1">
    <location>
        <begin position="38"/>
        <end position="66"/>
    </location>
</feature>
<reference evidence="2 3" key="1">
    <citation type="submission" date="2019-05" db="EMBL/GenBank/DDBJ databases">
        <title>Another draft genome of Portunus trituberculatus and its Hox gene families provides insights of decapod evolution.</title>
        <authorList>
            <person name="Jeong J.-H."/>
            <person name="Song I."/>
            <person name="Kim S."/>
            <person name="Choi T."/>
            <person name="Kim D."/>
            <person name="Ryu S."/>
            <person name="Kim W."/>
        </authorList>
    </citation>
    <scope>NUCLEOTIDE SEQUENCE [LARGE SCALE GENOMIC DNA]</scope>
    <source>
        <tissue evidence="2">Muscle</tissue>
    </source>
</reference>
<name>A0A5B7H235_PORTR</name>
<organism evidence="2 3">
    <name type="scientific">Portunus trituberculatus</name>
    <name type="common">Swimming crab</name>
    <name type="synonym">Neptunus trituberculatus</name>
    <dbReference type="NCBI Taxonomy" id="210409"/>
    <lineage>
        <taxon>Eukaryota</taxon>
        <taxon>Metazoa</taxon>
        <taxon>Ecdysozoa</taxon>
        <taxon>Arthropoda</taxon>
        <taxon>Crustacea</taxon>
        <taxon>Multicrustacea</taxon>
        <taxon>Malacostraca</taxon>
        <taxon>Eumalacostraca</taxon>
        <taxon>Eucarida</taxon>
        <taxon>Decapoda</taxon>
        <taxon>Pleocyemata</taxon>
        <taxon>Brachyura</taxon>
        <taxon>Eubrachyura</taxon>
        <taxon>Portunoidea</taxon>
        <taxon>Portunidae</taxon>
        <taxon>Portuninae</taxon>
        <taxon>Portunus</taxon>
    </lineage>
</organism>
<gene>
    <name evidence="2" type="ORF">E2C01_057797</name>
</gene>